<dbReference type="Gene3D" id="3.30.70.1230">
    <property type="entry name" value="Nucleotide cyclase"/>
    <property type="match status" value="2"/>
</dbReference>
<feature type="compositionally biased region" description="Basic and acidic residues" evidence="2">
    <location>
        <begin position="227"/>
        <end position="240"/>
    </location>
</feature>
<feature type="region of interest" description="Disordered" evidence="2">
    <location>
        <begin position="1326"/>
        <end position="1363"/>
    </location>
</feature>
<keyword evidence="3" id="KW-0472">Membrane</keyword>
<comment type="caution">
    <text evidence="5">The sequence shown here is derived from an EMBL/GenBank/DDBJ whole genome shotgun (WGS) entry which is preliminary data.</text>
</comment>
<feature type="compositionally biased region" description="Polar residues" evidence="2">
    <location>
        <begin position="1210"/>
        <end position="1230"/>
    </location>
</feature>
<dbReference type="OrthoDB" id="551218at2759"/>
<evidence type="ECO:0000256" key="1">
    <source>
        <dbReference type="ARBA" id="ARBA00004430"/>
    </source>
</evidence>
<dbReference type="SUPFAM" id="SSF52058">
    <property type="entry name" value="L domain-like"/>
    <property type="match status" value="1"/>
</dbReference>
<dbReference type="GO" id="GO:0009190">
    <property type="term" value="P:cyclic nucleotide biosynthetic process"/>
    <property type="evidence" value="ECO:0007669"/>
    <property type="project" value="InterPro"/>
</dbReference>
<feature type="region of interest" description="Disordered" evidence="2">
    <location>
        <begin position="227"/>
        <end position="247"/>
    </location>
</feature>
<proteinExistence type="predicted"/>
<keyword evidence="3" id="KW-0812">Transmembrane</keyword>
<evidence type="ECO:0000313" key="6">
    <source>
        <dbReference type="Proteomes" id="UP000232323"/>
    </source>
</evidence>
<dbReference type="PANTHER" id="PTHR43081:SF1">
    <property type="entry name" value="ADENYLATE CYCLASE, TERMINAL-DIFFERENTIATION SPECIFIC"/>
    <property type="match status" value="1"/>
</dbReference>
<organism evidence="5 6">
    <name type="scientific">Chlamydomonas eustigma</name>
    <dbReference type="NCBI Taxonomy" id="1157962"/>
    <lineage>
        <taxon>Eukaryota</taxon>
        <taxon>Viridiplantae</taxon>
        <taxon>Chlorophyta</taxon>
        <taxon>core chlorophytes</taxon>
        <taxon>Chlorophyceae</taxon>
        <taxon>CS clade</taxon>
        <taxon>Chlamydomonadales</taxon>
        <taxon>Chlamydomonadaceae</taxon>
        <taxon>Chlamydomonas</taxon>
    </lineage>
</organism>
<feature type="region of interest" description="Disordered" evidence="2">
    <location>
        <begin position="1270"/>
        <end position="1290"/>
    </location>
</feature>
<dbReference type="InterPro" id="IPR050697">
    <property type="entry name" value="Adenylyl/Guanylyl_Cyclase_3/4"/>
</dbReference>
<dbReference type="PANTHER" id="PTHR43081">
    <property type="entry name" value="ADENYLATE CYCLASE, TERMINAL-DIFFERENTIATION SPECIFIC-RELATED"/>
    <property type="match status" value="1"/>
</dbReference>
<feature type="region of interest" description="Disordered" evidence="2">
    <location>
        <begin position="560"/>
        <end position="579"/>
    </location>
</feature>
<gene>
    <name evidence="5" type="ORF">CEUSTIGMA_g9673.t1</name>
</gene>
<evidence type="ECO:0000256" key="3">
    <source>
        <dbReference type="SAM" id="Phobius"/>
    </source>
</evidence>
<feature type="region of interest" description="Disordered" evidence="2">
    <location>
        <begin position="1135"/>
        <end position="1248"/>
    </location>
</feature>
<feature type="compositionally biased region" description="Polar residues" evidence="2">
    <location>
        <begin position="1280"/>
        <end position="1290"/>
    </location>
</feature>
<accession>A0A250XGN9</accession>
<feature type="region of interest" description="Disordered" evidence="2">
    <location>
        <begin position="1439"/>
        <end position="1484"/>
    </location>
</feature>
<name>A0A250XGN9_9CHLO</name>
<dbReference type="GO" id="GO:0005930">
    <property type="term" value="C:axoneme"/>
    <property type="evidence" value="ECO:0007669"/>
    <property type="project" value="UniProtKB-SubCell"/>
</dbReference>
<feature type="region of interest" description="Disordered" evidence="2">
    <location>
        <begin position="450"/>
        <end position="491"/>
    </location>
</feature>
<feature type="compositionally biased region" description="Polar residues" evidence="2">
    <location>
        <begin position="527"/>
        <end position="546"/>
    </location>
</feature>
<evidence type="ECO:0000313" key="5">
    <source>
        <dbReference type="EMBL" id="GAX82245.1"/>
    </source>
</evidence>
<feature type="region of interest" description="Disordered" evidence="2">
    <location>
        <begin position="1026"/>
        <end position="1071"/>
    </location>
</feature>
<evidence type="ECO:0000259" key="4">
    <source>
        <dbReference type="PROSITE" id="PS50125"/>
    </source>
</evidence>
<dbReference type="EMBL" id="BEGY01000077">
    <property type="protein sequence ID" value="GAX82245.1"/>
    <property type="molecule type" value="Genomic_DNA"/>
</dbReference>
<protein>
    <recommendedName>
        <fullName evidence="4">Guanylate cyclase domain-containing protein</fullName>
    </recommendedName>
</protein>
<dbReference type="Gene3D" id="3.80.10.10">
    <property type="entry name" value="Ribonuclease Inhibitor"/>
    <property type="match status" value="1"/>
</dbReference>
<feature type="compositionally biased region" description="Low complexity" evidence="2">
    <location>
        <begin position="1046"/>
        <end position="1071"/>
    </location>
</feature>
<dbReference type="Pfam" id="PF00211">
    <property type="entry name" value="Guanylate_cyc"/>
    <property type="match status" value="1"/>
</dbReference>
<feature type="compositionally biased region" description="Low complexity" evidence="2">
    <location>
        <begin position="1353"/>
        <end position="1362"/>
    </location>
</feature>
<feature type="compositionally biased region" description="Polar residues" evidence="2">
    <location>
        <begin position="1463"/>
        <end position="1475"/>
    </location>
</feature>
<feature type="region of interest" description="Disordered" evidence="2">
    <location>
        <begin position="505"/>
        <end position="552"/>
    </location>
</feature>
<dbReference type="Proteomes" id="UP000232323">
    <property type="component" value="Unassembled WGS sequence"/>
</dbReference>
<evidence type="ECO:0000256" key="2">
    <source>
        <dbReference type="SAM" id="MobiDB-lite"/>
    </source>
</evidence>
<feature type="compositionally biased region" description="Basic and acidic residues" evidence="2">
    <location>
        <begin position="1167"/>
        <end position="1178"/>
    </location>
</feature>
<dbReference type="InterPro" id="IPR001054">
    <property type="entry name" value="A/G_cyclase"/>
</dbReference>
<dbReference type="InterPro" id="IPR032675">
    <property type="entry name" value="LRR_dom_sf"/>
</dbReference>
<dbReference type="GO" id="GO:0035556">
    <property type="term" value="P:intracellular signal transduction"/>
    <property type="evidence" value="ECO:0007669"/>
    <property type="project" value="InterPro"/>
</dbReference>
<feature type="domain" description="Guanylate cyclase" evidence="4">
    <location>
        <begin position="256"/>
        <end position="400"/>
    </location>
</feature>
<feature type="compositionally biased region" description="Low complexity" evidence="2">
    <location>
        <begin position="1029"/>
        <end position="1039"/>
    </location>
</feature>
<feature type="transmembrane region" description="Helical" evidence="3">
    <location>
        <begin position="166"/>
        <end position="186"/>
    </location>
</feature>
<dbReference type="SUPFAM" id="SSF55073">
    <property type="entry name" value="Nucleotide cyclase"/>
    <property type="match status" value="2"/>
</dbReference>
<comment type="subcellular location">
    <subcellularLocation>
        <location evidence="1">Cytoplasm</location>
        <location evidence="1">Cytoskeleton</location>
        <location evidence="1">Cilium axoneme</location>
    </subcellularLocation>
</comment>
<dbReference type="PROSITE" id="PS50125">
    <property type="entry name" value="GUANYLATE_CYCLASE_2"/>
    <property type="match status" value="1"/>
</dbReference>
<feature type="compositionally biased region" description="Polar residues" evidence="2">
    <location>
        <begin position="1334"/>
        <end position="1344"/>
    </location>
</feature>
<keyword evidence="3" id="KW-1133">Transmembrane helix</keyword>
<dbReference type="InterPro" id="IPR029787">
    <property type="entry name" value="Nucleotide_cyclase"/>
</dbReference>
<reference evidence="5 6" key="1">
    <citation type="submission" date="2017-08" db="EMBL/GenBank/DDBJ databases">
        <title>Acidophilic green algal genome provides insights into adaptation to an acidic environment.</title>
        <authorList>
            <person name="Hirooka S."/>
            <person name="Hirose Y."/>
            <person name="Kanesaki Y."/>
            <person name="Higuchi S."/>
            <person name="Fujiwara T."/>
            <person name="Onuma R."/>
            <person name="Era A."/>
            <person name="Ohbayashi R."/>
            <person name="Uzuka A."/>
            <person name="Nozaki H."/>
            <person name="Yoshikawa H."/>
            <person name="Miyagishima S.Y."/>
        </authorList>
    </citation>
    <scope>NUCLEOTIDE SEQUENCE [LARGE SCALE GENOMIC DNA]</scope>
    <source>
        <strain evidence="5 6">NIES-2499</strain>
    </source>
</reference>
<keyword evidence="6" id="KW-1185">Reference proteome</keyword>
<sequence length="1731" mass="185281">MGLSGYLPNTFDALPDLHILDISENPGVIGILPHSLLSLKNLWRLDLRGTGLHADLDGAQPALPKELSFTPHFTVPPLQSTFSLDANSCPGITFSQERLHSSFLEAAYAAMQPHAAHVLADPSFTGYMGCNLETSFTRFLMAAGVNNSVSAGCESGSGLTNTEKGLMAGLIVSGALLLVLLIWLAFPLLSSWFRDPIQDVSVDKDMCFDPQRQSVVGLQLALEESKESEPMPEAWKRERTPGMSINGEPGKLEEVTLVCTDVEGSTELWEWDGEIMTEAQELHDQIMRALISRYCGHEVTTEGDSFIISFHTALDATAWALHVQFALMNAPWPEALLQHPKACIVVGKDTDGSRPGATLFRGLRIRVGINTGVPALVSRHDVTQELQYYGQVMDLAAAVAELPSGGQVFMGPGTFSRVAPQLQELGKMLPTSWWGHRQQKMQMQIQHMTLQGDGPASDGMLRRGTTELTSASPHGGSVPGKSMASAPKAGSPLQRFLRRFSSTADEGHGTTAFNIIDDRQAGAGQSPRGSRNAPSRGPSNVSNPYSQRHEPSEASDFFDIVLSSGPAPSTSPRQMRHHTTQEDPMAVAASARSVLHLSPPSRSRLASLGGVAADVVQNRSTMRVFQAASGSLAQPQAAGDSVMLQKLALPKGMSERLPSIIVKKPPTLSRASFLMENPIGWSQAVEGLEGVVNGGDMAEESVDIQGYGRHHSMPEDPIEPFVDEFEDVPLVIDMGSHWLEGIVPNRSENLPASLTGTKIIQIISRGLAGRTAHFPPIYTSKLVSPSFFDAPAASDSLLPDGNAFKNLPEGQVLPNVCIAFCSPAEMKVLQALNSELAREALSAYRGCVRLTLFACRGSYECQEKDGIFMLAFKDPAAAIEWAVVLQLALLRVQWSQELLQTQAGSEVVSQDGLLLFRGLRACVGLFHGSVTRIIPHRATGRADYFGQPVNRAARFLAAASGGQILTEREIADVVAAKWVLNEGAMMEALASIYMPLPSEIPSLSSKAPSVADSMYPNANFHRSSMRYNSTASSHAAAKSRSGRAGGSQSEGAPPIPKAASSGASSLKGHSAGNGSLAASFTRASHLSQIKNAYQPNGDSNGGVLSLSLGRLHHKVPGEYQAASPHFAAVYQPYSGSNAESSEGRTELSFNHSNLSFRGEPKNSLSKMEPHASGREDVSLRAGVSGSGDQTGALTSGWDMRHDHASGAQEVDSSWTRDSSAQRLHNLQSAVPQLPPVPELADQSISRGVSAESDAAENLIVGDGEADVLSSMANSPGILESPSSETGTQSGEDLYITRRSEAMLSTLEAFMPASSNANVLQTAELMPRSEDANRPTGSSPSSLRTTADAPHSFTGGTSSISGIRLNLNPDTSALEGQNIGGQEQVSIVHNRGGSPHDLSATFRSAGSPEAPLQNPDTFEAAFQCFKISVPPTTEDMASAQERGGVALPSQRAMTQSKSRMRRSSGPQVHVSESTALNKKCDPEEEDLKHLRPALSSPFLGRSDSLLEEMGGRMSSVTEKAKPPAFPRRPANSRMSRGSKRNMRRSSVMPEEAVLANLGWAMTPSSSIGDPVHFLGSLPRSVGDANQQLAAGSASSTDFRIFSRIKGPASKLRTFSKGSVLLQRSTSSAMFGNGSVNMMSGGEAEAVSGRLNGRRQISRMPVQLEVWEVGCFLFKGLQKQYDVVQIMPSCLSPRLSLVKSRSTDKAKMLSQSETRLHTVWVDVININSVMQAD</sequence>
<feature type="region of interest" description="Disordered" evidence="2">
    <location>
        <begin position="1512"/>
        <end position="1546"/>
    </location>
</feature>
<dbReference type="SMART" id="SM00044">
    <property type="entry name" value="CYCc"/>
    <property type="match status" value="1"/>
</dbReference>